<reference evidence="2 3" key="1">
    <citation type="journal article" date="2019" name="Nat. Ecol. Evol.">
        <title>Megaphylogeny resolves global patterns of mushroom evolution.</title>
        <authorList>
            <person name="Varga T."/>
            <person name="Krizsan K."/>
            <person name="Foldi C."/>
            <person name="Dima B."/>
            <person name="Sanchez-Garcia M."/>
            <person name="Sanchez-Ramirez S."/>
            <person name="Szollosi G.J."/>
            <person name="Szarkandi J.G."/>
            <person name="Papp V."/>
            <person name="Albert L."/>
            <person name="Andreopoulos W."/>
            <person name="Angelini C."/>
            <person name="Antonin V."/>
            <person name="Barry K.W."/>
            <person name="Bougher N.L."/>
            <person name="Buchanan P."/>
            <person name="Buyck B."/>
            <person name="Bense V."/>
            <person name="Catcheside P."/>
            <person name="Chovatia M."/>
            <person name="Cooper J."/>
            <person name="Damon W."/>
            <person name="Desjardin D."/>
            <person name="Finy P."/>
            <person name="Geml J."/>
            <person name="Haridas S."/>
            <person name="Hughes K."/>
            <person name="Justo A."/>
            <person name="Karasinski D."/>
            <person name="Kautmanova I."/>
            <person name="Kiss B."/>
            <person name="Kocsube S."/>
            <person name="Kotiranta H."/>
            <person name="LaButti K.M."/>
            <person name="Lechner B.E."/>
            <person name="Liimatainen K."/>
            <person name="Lipzen A."/>
            <person name="Lukacs Z."/>
            <person name="Mihaltcheva S."/>
            <person name="Morgado L.N."/>
            <person name="Niskanen T."/>
            <person name="Noordeloos M.E."/>
            <person name="Ohm R.A."/>
            <person name="Ortiz-Santana B."/>
            <person name="Ovrebo C."/>
            <person name="Racz N."/>
            <person name="Riley R."/>
            <person name="Savchenko A."/>
            <person name="Shiryaev A."/>
            <person name="Soop K."/>
            <person name="Spirin V."/>
            <person name="Szebenyi C."/>
            <person name="Tomsovsky M."/>
            <person name="Tulloss R.E."/>
            <person name="Uehling J."/>
            <person name="Grigoriev I.V."/>
            <person name="Vagvolgyi C."/>
            <person name="Papp T."/>
            <person name="Martin F.M."/>
            <person name="Miettinen O."/>
            <person name="Hibbett D.S."/>
            <person name="Nagy L.G."/>
        </authorList>
    </citation>
    <scope>NUCLEOTIDE SEQUENCE [LARGE SCALE GENOMIC DNA]</scope>
    <source>
        <strain evidence="2 3">CBS 166.37</strain>
    </source>
</reference>
<feature type="transmembrane region" description="Helical" evidence="1">
    <location>
        <begin position="160"/>
        <end position="182"/>
    </location>
</feature>
<feature type="transmembrane region" description="Helical" evidence="1">
    <location>
        <begin position="87"/>
        <end position="106"/>
    </location>
</feature>
<keyword evidence="1" id="KW-0812">Transmembrane</keyword>
<dbReference type="Proteomes" id="UP000308652">
    <property type="component" value="Unassembled WGS sequence"/>
</dbReference>
<feature type="transmembrane region" description="Helical" evidence="1">
    <location>
        <begin position="15"/>
        <end position="33"/>
    </location>
</feature>
<keyword evidence="1" id="KW-1133">Transmembrane helix</keyword>
<keyword evidence="1" id="KW-0472">Membrane</keyword>
<feature type="transmembrane region" description="Helical" evidence="1">
    <location>
        <begin position="202"/>
        <end position="223"/>
    </location>
</feature>
<proteinExistence type="predicted"/>
<sequence>MAKNWLDPVEIAKDSIYGAFCLVLSGVAAWDVLSTLRFDISVIRGRRPWRWPMIIYFVCRICMLLHIFAMTVNLNAISEIPCQEVTWISKVTDAIGTCGSSLILVLRTRAVWHRDNKVAIPLGCLFLGQIALWCQTFRYSKAQWNPVRNVCAVVSTAPRPLLVAVFAYTMAFDLVILLLCAFRLSTSRRSSTLANILLRDGILYFSAAFGANLVQMIMASLALNPVMNIIALPFALVVSVIASTTVFRNVFIAHDSFFSDASGPGTSASGRTSDGPLNRLGGPRINFSHNASSHRMNSDIPLGEYKSTHDVGAISVHRVVDIEVDGTPMHMHPYASEKSGRV</sequence>
<evidence type="ECO:0000256" key="1">
    <source>
        <dbReference type="SAM" id="Phobius"/>
    </source>
</evidence>
<feature type="transmembrane region" description="Helical" evidence="1">
    <location>
        <begin position="54"/>
        <end position="75"/>
    </location>
</feature>
<name>A0A5C3LUB4_9AGAR</name>
<keyword evidence="3" id="KW-1185">Reference proteome</keyword>
<evidence type="ECO:0000313" key="2">
    <source>
        <dbReference type="EMBL" id="TFK36382.1"/>
    </source>
</evidence>
<evidence type="ECO:0000313" key="3">
    <source>
        <dbReference type="Proteomes" id="UP000308652"/>
    </source>
</evidence>
<gene>
    <name evidence="2" type="ORF">BDQ12DRAFT_248941</name>
</gene>
<dbReference type="AlphaFoldDB" id="A0A5C3LUB4"/>
<accession>A0A5C3LUB4</accession>
<feature type="transmembrane region" description="Helical" evidence="1">
    <location>
        <begin position="118"/>
        <end position="140"/>
    </location>
</feature>
<protein>
    <submittedName>
        <fullName evidence="2">Uncharacterized protein</fullName>
    </submittedName>
</protein>
<dbReference type="OrthoDB" id="3197626at2759"/>
<organism evidence="2 3">
    <name type="scientific">Crucibulum laeve</name>
    <dbReference type="NCBI Taxonomy" id="68775"/>
    <lineage>
        <taxon>Eukaryota</taxon>
        <taxon>Fungi</taxon>
        <taxon>Dikarya</taxon>
        <taxon>Basidiomycota</taxon>
        <taxon>Agaricomycotina</taxon>
        <taxon>Agaricomycetes</taxon>
        <taxon>Agaricomycetidae</taxon>
        <taxon>Agaricales</taxon>
        <taxon>Agaricineae</taxon>
        <taxon>Nidulariaceae</taxon>
        <taxon>Crucibulum</taxon>
    </lineage>
</organism>
<feature type="transmembrane region" description="Helical" evidence="1">
    <location>
        <begin position="229"/>
        <end position="247"/>
    </location>
</feature>
<dbReference type="EMBL" id="ML213614">
    <property type="protein sequence ID" value="TFK36382.1"/>
    <property type="molecule type" value="Genomic_DNA"/>
</dbReference>